<dbReference type="OMA" id="YNSGWEE"/>
<dbReference type="PROSITE" id="PS00463">
    <property type="entry name" value="ZN2_CY6_FUNGAL_1"/>
    <property type="match status" value="1"/>
</dbReference>
<dbReference type="PhylomeDB" id="A7TQ95"/>
<evidence type="ECO:0000313" key="4">
    <source>
        <dbReference type="Proteomes" id="UP000000267"/>
    </source>
</evidence>
<gene>
    <name evidence="3" type="ORF">Kpol_1042p7</name>
</gene>
<dbReference type="STRING" id="436907.A7TQ95"/>
<dbReference type="EMBL" id="DS480455">
    <property type="protein sequence ID" value="EDO15549.1"/>
    <property type="molecule type" value="Genomic_DNA"/>
</dbReference>
<name>A7TQ95_VANPO</name>
<dbReference type="CDD" id="cd00067">
    <property type="entry name" value="GAL4"/>
    <property type="match status" value="1"/>
</dbReference>
<reference evidence="3 4" key="1">
    <citation type="journal article" date="2007" name="Proc. Natl. Acad. Sci. U.S.A.">
        <title>Independent sorting-out of thousands of duplicated gene pairs in two yeast species descended from a whole-genome duplication.</title>
        <authorList>
            <person name="Scannell D.R."/>
            <person name="Frank A.C."/>
            <person name="Conant G.C."/>
            <person name="Byrne K.P."/>
            <person name="Woolfit M."/>
            <person name="Wolfe K.H."/>
        </authorList>
    </citation>
    <scope>NUCLEOTIDE SEQUENCE [LARGE SCALE GENOMIC DNA]</scope>
    <source>
        <strain evidence="4">ATCC 22028 / DSM 70294 / BCRC 21397 / CBS 2163 / NBRC 10782 / NRRL Y-8283 / UCD 57-17</strain>
    </source>
</reference>
<dbReference type="InParanoid" id="A7TQ95"/>
<feature type="region of interest" description="Disordered" evidence="1">
    <location>
        <begin position="61"/>
        <end position="100"/>
    </location>
</feature>
<dbReference type="PANTHER" id="PTHR31405:SF8">
    <property type="entry name" value="TRANSCRIPTION FACTOR PDR8-RELATED"/>
    <property type="match status" value="1"/>
</dbReference>
<dbReference type="GO" id="GO:0000981">
    <property type="term" value="F:DNA-binding transcription factor activity, RNA polymerase II-specific"/>
    <property type="evidence" value="ECO:0007669"/>
    <property type="project" value="InterPro"/>
</dbReference>
<dbReference type="InterPro" id="IPR052693">
    <property type="entry name" value="Yeast_MDR_Regulatory"/>
</dbReference>
<dbReference type="InterPro" id="IPR036864">
    <property type="entry name" value="Zn2-C6_fun-type_DNA-bd_sf"/>
</dbReference>
<dbReference type="RefSeq" id="XP_001643407.1">
    <property type="nucleotide sequence ID" value="XM_001643357.1"/>
</dbReference>
<dbReference type="KEGG" id="vpo:Kpol_1042p7"/>
<feature type="compositionally biased region" description="Low complexity" evidence="1">
    <location>
        <begin position="67"/>
        <end position="85"/>
    </location>
</feature>
<dbReference type="PANTHER" id="PTHR31405">
    <property type="entry name" value="TRANSCRIPTION FACTOR PDR8-RELATED"/>
    <property type="match status" value="1"/>
</dbReference>
<dbReference type="SUPFAM" id="SSF57701">
    <property type="entry name" value="Zn2/Cys6 DNA-binding domain"/>
    <property type="match status" value="1"/>
</dbReference>
<dbReference type="Pfam" id="PF00172">
    <property type="entry name" value="Zn_clus"/>
    <property type="match status" value="1"/>
</dbReference>
<dbReference type="GO" id="GO:0008270">
    <property type="term" value="F:zinc ion binding"/>
    <property type="evidence" value="ECO:0007669"/>
    <property type="project" value="InterPro"/>
</dbReference>
<dbReference type="InterPro" id="IPR001138">
    <property type="entry name" value="Zn2Cys6_DnaBD"/>
</dbReference>
<sequence length="783" mass="90090">MPIVMNRDTGNKVEKKKRKKKIKSCLFCRKRKLRCGQEKPMCSTCQTRGFATCEYLVADSPDSSKAGTSPGSNKSPSSVQSSNTKYNGIQDSIISDNSPASIQTNSLEEGDLKQVKKDSSVVRNRVKLSTYRNNAKANGEAIEEQNPLSTLSYVQIKKDARCLKCGPTSVKTFIYKANWNNMQGYYEKLWSKVQEARRKWKKIHDFTMLKELKLVERPLEYDTVYLLEAVCHDLPPYDVIIECIDRFFQMSDIYPYNNVLDKNKIMSDFYREFSPGIQTSKDEIRRVQSLSLNRVFNVYKIGVIVMILCLTHYYESVPMSIDIFITYLSGLSTSKVFFVERVQFFLFRFFYVPMYRSCGGDYSHCVNLSSALCTSALCIGLNDDIDVTFKGRENEVGRLDTLKALWLWVMYADFVVASHLGKDLMVPLNSFDDIDFLDLYESEGNSKTLLGCLIRFLRLTRPMMHEVMSRRGKPDLIEYTSQLINFIETEFPPLEYYTDAQMIDKVPLDTLSFISLCIFLIVTFSGLRCLALGEQSLNLKNQTIKTCLTAFSLGTNIANRAYQLDKEKFPEVVYTDCNNFPPHLAYCIGSCGTSLGRSLSLFFTLCYQKMTLFSSGFIFCQQDMESEIDLTTLQGPDDKSLSFIASFDAFSRIFQTWAKPVDENFKSVLYRSNTLIIMTTLERLCSMILVKVKECRTKTENDWITHNQNNILDVLMNENDEPNPRIPEPTNENLIESFTQYGKLEDFANSLSDEFWENYFSHWEEYLNGNTIDELFEDISHVP</sequence>
<dbReference type="SMART" id="SM00066">
    <property type="entry name" value="GAL4"/>
    <property type="match status" value="1"/>
</dbReference>
<accession>A7TQ95</accession>
<dbReference type="OrthoDB" id="4356994at2759"/>
<evidence type="ECO:0000313" key="3">
    <source>
        <dbReference type="EMBL" id="EDO15549.1"/>
    </source>
</evidence>
<dbReference type="AlphaFoldDB" id="A7TQ95"/>
<dbReference type="Proteomes" id="UP000000267">
    <property type="component" value="Unassembled WGS sequence"/>
</dbReference>
<evidence type="ECO:0000256" key="1">
    <source>
        <dbReference type="SAM" id="MobiDB-lite"/>
    </source>
</evidence>
<keyword evidence="4" id="KW-1185">Reference proteome</keyword>
<dbReference type="HOGENOM" id="CLU_010594_0_0_1"/>
<dbReference type="GeneID" id="5543627"/>
<dbReference type="PROSITE" id="PS50048">
    <property type="entry name" value="ZN2_CY6_FUNGAL_2"/>
    <property type="match status" value="1"/>
</dbReference>
<evidence type="ECO:0000259" key="2">
    <source>
        <dbReference type="PROSITE" id="PS50048"/>
    </source>
</evidence>
<feature type="compositionally biased region" description="Polar residues" evidence="1">
    <location>
        <begin position="86"/>
        <end position="100"/>
    </location>
</feature>
<organism evidence="4">
    <name type="scientific">Vanderwaltozyma polyspora (strain ATCC 22028 / DSM 70294 / BCRC 21397 / CBS 2163 / NBRC 10782 / NRRL Y-8283 / UCD 57-17)</name>
    <name type="common">Kluyveromyces polysporus</name>
    <dbReference type="NCBI Taxonomy" id="436907"/>
    <lineage>
        <taxon>Eukaryota</taxon>
        <taxon>Fungi</taxon>
        <taxon>Dikarya</taxon>
        <taxon>Ascomycota</taxon>
        <taxon>Saccharomycotina</taxon>
        <taxon>Saccharomycetes</taxon>
        <taxon>Saccharomycetales</taxon>
        <taxon>Saccharomycetaceae</taxon>
        <taxon>Vanderwaltozyma</taxon>
    </lineage>
</organism>
<dbReference type="eggNOG" id="ENOG502SJDI">
    <property type="taxonomic scope" value="Eukaryota"/>
</dbReference>
<feature type="domain" description="Zn(2)-C6 fungal-type" evidence="2">
    <location>
        <begin position="24"/>
        <end position="55"/>
    </location>
</feature>
<protein>
    <recommendedName>
        <fullName evidence="2">Zn(2)-C6 fungal-type domain-containing protein</fullName>
    </recommendedName>
</protein>
<proteinExistence type="predicted"/>
<dbReference type="FunCoup" id="A7TQ95">
    <property type="interactions" value="1489"/>
</dbReference>
<dbReference type="Gene3D" id="4.10.240.10">
    <property type="entry name" value="Zn(2)-C6 fungal-type DNA-binding domain"/>
    <property type="match status" value="1"/>
</dbReference>
<dbReference type="CDD" id="cd12148">
    <property type="entry name" value="fungal_TF_MHR"/>
    <property type="match status" value="1"/>
</dbReference>